<proteinExistence type="predicted"/>
<protein>
    <submittedName>
        <fullName evidence="1">Uncharacterized protein</fullName>
    </submittedName>
</protein>
<dbReference type="Proteomes" id="UP001596512">
    <property type="component" value="Unassembled WGS sequence"/>
</dbReference>
<dbReference type="EMBL" id="JBHTEY010000004">
    <property type="protein sequence ID" value="MFC7617654.1"/>
    <property type="molecule type" value="Genomic_DNA"/>
</dbReference>
<gene>
    <name evidence="1" type="ORF">ACFQV2_33865</name>
</gene>
<name>A0ABW2TX65_9PSEU</name>
<keyword evidence="2" id="KW-1185">Reference proteome</keyword>
<sequence length="61" mass="7013">MPADIHREGLRQFTNMTPVDMCGGQWDRGNLYRVQVFPAWYGAVRAYGNVDAIVDCRYFLA</sequence>
<reference evidence="2" key="1">
    <citation type="journal article" date="2019" name="Int. J. Syst. Evol. Microbiol.">
        <title>The Global Catalogue of Microorganisms (GCM) 10K type strain sequencing project: providing services to taxonomists for standard genome sequencing and annotation.</title>
        <authorList>
            <consortium name="The Broad Institute Genomics Platform"/>
            <consortium name="The Broad Institute Genome Sequencing Center for Infectious Disease"/>
            <person name="Wu L."/>
            <person name="Ma J."/>
        </authorList>
    </citation>
    <scope>NUCLEOTIDE SEQUENCE [LARGE SCALE GENOMIC DNA]</scope>
    <source>
        <strain evidence="2">JCM 17695</strain>
    </source>
</reference>
<organism evidence="1 2">
    <name type="scientific">Actinokineospora soli</name>
    <dbReference type="NCBI Taxonomy" id="1048753"/>
    <lineage>
        <taxon>Bacteria</taxon>
        <taxon>Bacillati</taxon>
        <taxon>Actinomycetota</taxon>
        <taxon>Actinomycetes</taxon>
        <taxon>Pseudonocardiales</taxon>
        <taxon>Pseudonocardiaceae</taxon>
        <taxon>Actinokineospora</taxon>
    </lineage>
</organism>
<accession>A0ABW2TX65</accession>
<evidence type="ECO:0000313" key="2">
    <source>
        <dbReference type="Proteomes" id="UP001596512"/>
    </source>
</evidence>
<comment type="caution">
    <text evidence="1">The sequence shown here is derived from an EMBL/GenBank/DDBJ whole genome shotgun (WGS) entry which is preliminary data.</text>
</comment>
<evidence type="ECO:0000313" key="1">
    <source>
        <dbReference type="EMBL" id="MFC7617654.1"/>
    </source>
</evidence>